<keyword evidence="3 5" id="KW-0687">Ribonucleoprotein</keyword>
<dbReference type="Gene3D" id="1.10.287.3980">
    <property type="match status" value="1"/>
</dbReference>
<dbReference type="PANTHER" id="PTHR14503:SF4">
    <property type="entry name" value="LARGE RIBOSOMAL SUBUNIT PROTEIN BL34M"/>
    <property type="match status" value="1"/>
</dbReference>
<dbReference type="RefSeq" id="WP_030005575.1">
    <property type="nucleotide sequence ID" value="NC_022549.1"/>
</dbReference>
<dbReference type="PROSITE" id="PS00784">
    <property type="entry name" value="RIBOSOMAL_L34"/>
    <property type="match status" value="1"/>
</dbReference>
<dbReference type="NCBIfam" id="TIGR01030">
    <property type="entry name" value="rpmH_bact"/>
    <property type="match status" value="1"/>
</dbReference>
<reference evidence="6 7" key="1">
    <citation type="journal article" date="2013" name="J. Mol. Microbiol. Biotechnol.">
        <title>Analysis of the Complete Genomes of Acholeplasma brassicae , A. palmae and A. laidlawii and Their Comparison to the Obligate Parasites from ' Candidatus Phytoplasma'.</title>
        <authorList>
            <person name="Kube M."/>
            <person name="Siewert C."/>
            <person name="Migdoll A.M."/>
            <person name="Duduk B."/>
            <person name="Holz S."/>
            <person name="Rabus R."/>
            <person name="Seemuller E."/>
            <person name="Mitrovic J."/>
            <person name="Muller I."/>
            <person name="Buttner C."/>
            <person name="Reinhardt R."/>
        </authorList>
    </citation>
    <scope>NUCLEOTIDE SEQUENCE [LARGE SCALE GENOMIC DNA]</scope>
    <source>
        <strain evidence="7">0502</strain>
    </source>
</reference>
<dbReference type="InterPro" id="IPR000271">
    <property type="entry name" value="Ribosomal_bL34"/>
</dbReference>
<dbReference type="Pfam" id="PF00468">
    <property type="entry name" value="Ribosomal_L34"/>
    <property type="match status" value="1"/>
</dbReference>
<keyword evidence="2 5" id="KW-0689">Ribosomal protein</keyword>
<dbReference type="HAMAP" id="MF_00391">
    <property type="entry name" value="Ribosomal_bL34"/>
    <property type="match status" value="1"/>
</dbReference>
<evidence type="ECO:0000256" key="1">
    <source>
        <dbReference type="ARBA" id="ARBA00010111"/>
    </source>
</evidence>
<dbReference type="AlphaFoldDB" id="U4KQH4"/>
<dbReference type="EMBL" id="FO681348">
    <property type="protein sequence ID" value="CCV66725.1"/>
    <property type="molecule type" value="Genomic_DNA"/>
</dbReference>
<name>U4KQH4_9MOLU</name>
<accession>U4KQH4</accession>
<evidence type="ECO:0000256" key="3">
    <source>
        <dbReference type="ARBA" id="ARBA00023274"/>
    </source>
</evidence>
<evidence type="ECO:0000256" key="2">
    <source>
        <dbReference type="ARBA" id="ARBA00022980"/>
    </source>
</evidence>
<dbReference type="GO" id="GO:0003735">
    <property type="term" value="F:structural constituent of ribosome"/>
    <property type="evidence" value="ECO:0007669"/>
    <property type="project" value="InterPro"/>
</dbReference>
<dbReference type="FunFam" id="1.10.287.3980:FF:000001">
    <property type="entry name" value="Mitochondrial ribosomal protein L34"/>
    <property type="match status" value="1"/>
</dbReference>
<comment type="similarity">
    <text evidence="1 5">Belongs to the bacterial ribosomal protein bL34 family.</text>
</comment>
<keyword evidence="7" id="KW-1185">Reference proteome</keyword>
<gene>
    <name evidence="5 6" type="primary">rpmH</name>
    <name evidence="6" type="ORF">BN85317040</name>
</gene>
<dbReference type="PANTHER" id="PTHR14503">
    <property type="entry name" value="MITOCHONDRIAL RIBOSOMAL PROTEIN 34 FAMILY MEMBER"/>
    <property type="match status" value="1"/>
</dbReference>
<dbReference type="InterPro" id="IPR020939">
    <property type="entry name" value="Ribosomal_bL34_CS"/>
</dbReference>
<dbReference type="HOGENOM" id="CLU_129938_2_0_14"/>
<dbReference type="GO" id="GO:0006412">
    <property type="term" value="P:translation"/>
    <property type="evidence" value="ECO:0007669"/>
    <property type="project" value="UniProtKB-UniRule"/>
</dbReference>
<dbReference type="STRING" id="61635.BN85317040"/>
<organism evidence="6 7">
    <name type="scientific">Acholeplasma brassicae</name>
    <dbReference type="NCBI Taxonomy" id="61635"/>
    <lineage>
        <taxon>Bacteria</taxon>
        <taxon>Bacillati</taxon>
        <taxon>Mycoplasmatota</taxon>
        <taxon>Mollicutes</taxon>
        <taxon>Acholeplasmatales</taxon>
        <taxon>Acholeplasmataceae</taxon>
        <taxon>Acholeplasma</taxon>
    </lineage>
</organism>
<evidence type="ECO:0000313" key="7">
    <source>
        <dbReference type="Proteomes" id="UP000032737"/>
    </source>
</evidence>
<dbReference type="Proteomes" id="UP000032737">
    <property type="component" value="Chromosome"/>
</dbReference>
<dbReference type="GO" id="GO:1990904">
    <property type="term" value="C:ribonucleoprotein complex"/>
    <property type="evidence" value="ECO:0007669"/>
    <property type="project" value="UniProtKB-KW"/>
</dbReference>
<evidence type="ECO:0000256" key="4">
    <source>
        <dbReference type="ARBA" id="ARBA00035177"/>
    </source>
</evidence>
<dbReference type="KEGG" id="abra:BN85317040"/>
<dbReference type="GO" id="GO:0005840">
    <property type="term" value="C:ribosome"/>
    <property type="evidence" value="ECO:0007669"/>
    <property type="project" value="UniProtKB-KW"/>
</dbReference>
<protein>
    <recommendedName>
        <fullName evidence="4 5">Large ribosomal subunit protein bL34</fullName>
    </recommendedName>
</protein>
<evidence type="ECO:0000256" key="5">
    <source>
        <dbReference type="HAMAP-Rule" id="MF_00391"/>
    </source>
</evidence>
<proteinExistence type="inferred from homology"/>
<evidence type="ECO:0000313" key="6">
    <source>
        <dbReference type="EMBL" id="CCV66725.1"/>
    </source>
</evidence>
<sequence>MKRTYQPSKLKRQKTHGFRARMATVGGRAVLARRRAKGRASLTV</sequence>